<feature type="region of interest" description="Disordered" evidence="1">
    <location>
        <begin position="374"/>
        <end position="486"/>
    </location>
</feature>
<feature type="compositionally biased region" description="Basic and acidic residues" evidence="1">
    <location>
        <begin position="58"/>
        <end position="67"/>
    </location>
</feature>
<protein>
    <submittedName>
        <fullName evidence="2">Uncharacterized protein</fullName>
    </submittedName>
</protein>
<feature type="compositionally biased region" description="Gly residues" evidence="1">
    <location>
        <begin position="388"/>
        <end position="405"/>
    </location>
</feature>
<reference evidence="2 3" key="1">
    <citation type="submission" date="2017-03" db="EMBL/GenBank/DDBJ databases">
        <title>WGS assembly of Porphyra umbilicalis.</title>
        <authorList>
            <person name="Brawley S.H."/>
            <person name="Blouin N.A."/>
            <person name="Ficko-Blean E."/>
            <person name="Wheeler G.L."/>
            <person name="Lohr M."/>
            <person name="Goodson H.V."/>
            <person name="Jenkins J.W."/>
            <person name="Blaby-Haas C.E."/>
            <person name="Helliwell K.E."/>
            <person name="Chan C."/>
            <person name="Marriage T."/>
            <person name="Bhattacharya D."/>
            <person name="Klein A.S."/>
            <person name="Badis Y."/>
            <person name="Brodie J."/>
            <person name="Cao Y."/>
            <person name="Collen J."/>
            <person name="Dittami S.M."/>
            <person name="Gachon C.M."/>
            <person name="Green B.R."/>
            <person name="Karpowicz S."/>
            <person name="Kim J.W."/>
            <person name="Kudahl U."/>
            <person name="Lin S."/>
            <person name="Michel G."/>
            <person name="Mittag M."/>
            <person name="Olson B.J."/>
            <person name="Pangilinan J."/>
            <person name="Peng Y."/>
            <person name="Qiu H."/>
            <person name="Shu S."/>
            <person name="Singer J.T."/>
            <person name="Smith A.G."/>
            <person name="Sprecher B.N."/>
            <person name="Wagner V."/>
            <person name="Wang W."/>
            <person name="Wang Z.-Y."/>
            <person name="Yan J."/>
            <person name="Yarish C."/>
            <person name="Zoeuner-Riek S."/>
            <person name="Zhuang Y."/>
            <person name="Zou Y."/>
            <person name="Lindquist E.A."/>
            <person name="Grimwood J."/>
            <person name="Barry K."/>
            <person name="Rokhsar D.S."/>
            <person name="Schmutz J."/>
            <person name="Stiller J.W."/>
            <person name="Grossman A.R."/>
            <person name="Prochnik S.E."/>
        </authorList>
    </citation>
    <scope>NUCLEOTIDE SEQUENCE [LARGE SCALE GENOMIC DNA]</scope>
    <source>
        <strain evidence="2">4086291</strain>
    </source>
</reference>
<evidence type="ECO:0000313" key="3">
    <source>
        <dbReference type="Proteomes" id="UP000218209"/>
    </source>
</evidence>
<name>A0A1X6P6R3_PORUM</name>
<feature type="compositionally biased region" description="Basic residues" evidence="1">
    <location>
        <begin position="8"/>
        <end position="25"/>
    </location>
</feature>
<organism evidence="2 3">
    <name type="scientific">Porphyra umbilicalis</name>
    <name type="common">Purple laver</name>
    <name type="synonym">Red alga</name>
    <dbReference type="NCBI Taxonomy" id="2786"/>
    <lineage>
        <taxon>Eukaryota</taxon>
        <taxon>Rhodophyta</taxon>
        <taxon>Bangiophyceae</taxon>
        <taxon>Bangiales</taxon>
        <taxon>Bangiaceae</taxon>
        <taxon>Porphyra</taxon>
    </lineage>
</organism>
<sequence>MMPNPPSRRIRWRAARPAGAHRRRSPAAVATAAADGPSSRAATAPPRHRPTAAGEALLRGEERDARADGQSGKHHKRRALLADRQGHDSVVLGIDAPSARLASENGSYTAPTPRSGAPARDDPRVPPPPLPPPHHAPLVAVPLCPLRRPRRRPHRRHRRRRRRVGRRRRRRRRRGGARRRRAAHGGGARPPPPPHFSAGGGGAGPAPHAPPSSVAAALIPARVGRLEAQLAAAHGRVAALGDAASAAAAAATAAGAAWAAAAPRLPAPTWAPAASGGPTPTAVGPVEVVTGLEGAAAVAARLRRGWEAWLRRTYEALDVYPPPLDGRGGVTSTRRPCAPCLTGLSSSPPRGRCQRSPSRCAVCEWWVGGGGGRGLATHTHPSAAGRRGASGRGGEGAPRNGGGGLLPRRGRAGAPRAPRARRGGGGGDGGGGATAAAAHGAAARPPRRRPCDGRRLGSVAARRRPRRLRACAGRRARRRSGVGGRA</sequence>
<feature type="compositionally biased region" description="Basic residues" evidence="1">
    <location>
        <begin position="461"/>
        <end position="480"/>
    </location>
</feature>
<feature type="compositionally biased region" description="Basic residues" evidence="1">
    <location>
        <begin position="147"/>
        <end position="183"/>
    </location>
</feature>
<proteinExistence type="predicted"/>
<evidence type="ECO:0000313" key="2">
    <source>
        <dbReference type="EMBL" id="OSX76528.1"/>
    </source>
</evidence>
<evidence type="ECO:0000256" key="1">
    <source>
        <dbReference type="SAM" id="MobiDB-lite"/>
    </source>
</evidence>
<keyword evidence="3" id="KW-1185">Reference proteome</keyword>
<feature type="compositionally biased region" description="Low complexity" evidence="1">
    <location>
        <begin position="434"/>
        <end position="444"/>
    </location>
</feature>
<feature type="compositionally biased region" description="Pro residues" evidence="1">
    <location>
        <begin position="125"/>
        <end position="135"/>
    </location>
</feature>
<feature type="compositionally biased region" description="Gly residues" evidence="1">
    <location>
        <begin position="423"/>
        <end position="433"/>
    </location>
</feature>
<feature type="compositionally biased region" description="Low complexity" evidence="1">
    <location>
        <begin position="26"/>
        <end position="45"/>
    </location>
</feature>
<dbReference type="AlphaFoldDB" id="A0A1X6P6R3"/>
<dbReference type="EMBL" id="KV918863">
    <property type="protein sequence ID" value="OSX76528.1"/>
    <property type="molecule type" value="Genomic_DNA"/>
</dbReference>
<gene>
    <name evidence="2" type="ORF">BU14_0187s0007</name>
</gene>
<dbReference type="Proteomes" id="UP000218209">
    <property type="component" value="Unassembled WGS sequence"/>
</dbReference>
<feature type="region of interest" description="Disordered" evidence="1">
    <location>
        <begin position="1"/>
        <end position="211"/>
    </location>
</feature>
<accession>A0A1X6P6R3</accession>